<evidence type="ECO:0000256" key="1">
    <source>
        <dbReference type="SAM" id="Phobius"/>
    </source>
</evidence>
<keyword evidence="1" id="KW-1133">Transmembrane helix</keyword>
<reference evidence="2" key="1">
    <citation type="submission" date="2022-02" db="EMBL/GenBank/DDBJ databases">
        <authorList>
            <person name="King R."/>
        </authorList>
    </citation>
    <scope>NUCLEOTIDE SEQUENCE</scope>
</reference>
<dbReference type="EMBL" id="OU899036">
    <property type="protein sequence ID" value="CAH1732741.1"/>
    <property type="molecule type" value="Genomic_DNA"/>
</dbReference>
<dbReference type="Proteomes" id="UP001154329">
    <property type="component" value="Chromosome 3"/>
</dbReference>
<evidence type="ECO:0000313" key="3">
    <source>
        <dbReference type="Proteomes" id="UP001154329"/>
    </source>
</evidence>
<accession>A0A9P0JA25</accession>
<organism evidence="2 3">
    <name type="scientific">Aphis gossypii</name>
    <name type="common">Cotton aphid</name>
    <dbReference type="NCBI Taxonomy" id="80765"/>
    <lineage>
        <taxon>Eukaryota</taxon>
        <taxon>Metazoa</taxon>
        <taxon>Ecdysozoa</taxon>
        <taxon>Arthropoda</taxon>
        <taxon>Hexapoda</taxon>
        <taxon>Insecta</taxon>
        <taxon>Pterygota</taxon>
        <taxon>Neoptera</taxon>
        <taxon>Paraneoptera</taxon>
        <taxon>Hemiptera</taxon>
        <taxon>Sternorrhyncha</taxon>
        <taxon>Aphidomorpha</taxon>
        <taxon>Aphidoidea</taxon>
        <taxon>Aphididae</taxon>
        <taxon>Aphidini</taxon>
        <taxon>Aphis</taxon>
        <taxon>Aphis</taxon>
    </lineage>
</organism>
<name>A0A9P0JA25_APHGO</name>
<keyword evidence="1" id="KW-0812">Transmembrane</keyword>
<evidence type="ECO:0000313" key="2">
    <source>
        <dbReference type="EMBL" id="CAH1732741.1"/>
    </source>
</evidence>
<sequence>MPFYTRTRVVAIGLCRTVVCIILQFIRLTSVKMRVSDSSTLLCHSPASRAIESCPSTRVFVAGLWQSIDNYFHLIFIVRVVASRPRASHIHSPAVLLAAEAIGTRTHNIIYSNVLQLKVLNSIILRINYR</sequence>
<keyword evidence="1" id="KW-0472">Membrane</keyword>
<gene>
    <name evidence="2" type="ORF">APHIGO_LOCUS9188</name>
</gene>
<keyword evidence="3" id="KW-1185">Reference proteome</keyword>
<feature type="transmembrane region" description="Helical" evidence="1">
    <location>
        <begin position="6"/>
        <end position="26"/>
    </location>
</feature>
<proteinExistence type="predicted"/>
<dbReference type="AlphaFoldDB" id="A0A9P0JA25"/>
<protein>
    <submittedName>
        <fullName evidence="2">Uncharacterized protein</fullName>
    </submittedName>
</protein>
<reference evidence="2" key="2">
    <citation type="submission" date="2022-10" db="EMBL/GenBank/DDBJ databases">
        <authorList>
            <consortium name="ENA_rothamsted_submissions"/>
            <consortium name="culmorum"/>
            <person name="King R."/>
        </authorList>
    </citation>
    <scope>NUCLEOTIDE SEQUENCE</scope>
</reference>